<dbReference type="EMBL" id="MU001504">
    <property type="protein sequence ID" value="KAF2442447.1"/>
    <property type="molecule type" value="Genomic_DNA"/>
</dbReference>
<dbReference type="Proteomes" id="UP000799764">
    <property type="component" value="Unassembled WGS sequence"/>
</dbReference>
<dbReference type="GO" id="GO:0016491">
    <property type="term" value="F:oxidoreductase activity"/>
    <property type="evidence" value="ECO:0007669"/>
    <property type="project" value="UniProtKB-KW"/>
</dbReference>
<evidence type="ECO:0000313" key="3">
    <source>
        <dbReference type="Proteomes" id="UP000799764"/>
    </source>
</evidence>
<dbReference type="PANTHER" id="PTHR43157:SF31">
    <property type="entry name" value="PHOSPHATIDYLINOSITOL-GLYCAN BIOSYNTHESIS CLASS F PROTEIN"/>
    <property type="match status" value="1"/>
</dbReference>
<dbReference type="AlphaFoldDB" id="A0A9P4UAV1"/>
<dbReference type="SUPFAM" id="SSF51735">
    <property type="entry name" value="NAD(P)-binding Rossmann-fold domains"/>
    <property type="match status" value="1"/>
</dbReference>
<gene>
    <name evidence="2" type="ORF">P171DRAFT_433940</name>
</gene>
<protein>
    <submittedName>
        <fullName evidence="2">NAD(P)-binding protein</fullName>
    </submittedName>
</protein>
<evidence type="ECO:0000313" key="2">
    <source>
        <dbReference type="EMBL" id="KAF2442447.1"/>
    </source>
</evidence>
<dbReference type="InterPro" id="IPR036291">
    <property type="entry name" value="NAD(P)-bd_dom_sf"/>
</dbReference>
<sequence length="328" mass="35937">MPGAFQFFYGQLFTQLPKPTASFEGKTVIVTGSNIGLGKEAARHITRNNASTVILAVRSLEKGEAAKEDIETSTGKRGVIKVWQLDMSSYQSVLDFSARADKELQRLDVAVLNAGVAKGKWEVFEQDESTITVNVVSTFLLALALLPQMKRTASQYNIRPTLTIVSSEVHGWAKFPEGNAPDGQIFHELNKKPQTLDDTIMGNRYQVSKLLDVFGTRAMADRKSAQAVPVTINCVNPGLCHSSLSRDAGLGLKILKFFFARTTEFGSRTLVHAAVSGAESHGHYLSDCKVELPSEYVLSNEGYEVQNRVWDELTAKLEAIKPGVTANL</sequence>
<reference evidence="2" key="1">
    <citation type="journal article" date="2020" name="Stud. Mycol.">
        <title>101 Dothideomycetes genomes: a test case for predicting lifestyles and emergence of pathogens.</title>
        <authorList>
            <person name="Haridas S."/>
            <person name="Albert R."/>
            <person name="Binder M."/>
            <person name="Bloem J."/>
            <person name="Labutti K."/>
            <person name="Salamov A."/>
            <person name="Andreopoulos B."/>
            <person name="Baker S."/>
            <person name="Barry K."/>
            <person name="Bills G."/>
            <person name="Bluhm B."/>
            <person name="Cannon C."/>
            <person name="Castanera R."/>
            <person name="Culley D."/>
            <person name="Daum C."/>
            <person name="Ezra D."/>
            <person name="Gonzalez J."/>
            <person name="Henrissat B."/>
            <person name="Kuo A."/>
            <person name="Liang C."/>
            <person name="Lipzen A."/>
            <person name="Lutzoni F."/>
            <person name="Magnuson J."/>
            <person name="Mondo S."/>
            <person name="Nolan M."/>
            <person name="Ohm R."/>
            <person name="Pangilinan J."/>
            <person name="Park H.-J."/>
            <person name="Ramirez L."/>
            <person name="Alfaro M."/>
            <person name="Sun H."/>
            <person name="Tritt A."/>
            <person name="Yoshinaga Y."/>
            <person name="Zwiers L.-H."/>
            <person name="Turgeon B."/>
            <person name="Goodwin S."/>
            <person name="Spatafora J."/>
            <person name="Crous P."/>
            <person name="Grigoriev I."/>
        </authorList>
    </citation>
    <scope>NUCLEOTIDE SEQUENCE</scope>
    <source>
        <strain evidence="2">CBS 690.94</strain>
    </source>
</reference>
<dbReference type="InterPro" id="IPR002347">
    <property type="entry name" value="SDR_fam"/>
</dbReference>
<dbReference type="OrthoDB" id="542013at2759"/>
<dbReference type="Gene3D" id="3.40.50.720">
    <property type="entry name" value="NAD(P)-binding Rossmann-like Domain"/>
    <property type="match status" value="1"/>
</dbReference>
<proteinExistence type="predicted"/>
<evidence type="ECO:0000256" key="1">
    <source>
        <dbReference type="ARBA" id="ARBA00023002"/>
    </source>
</evidence>
<dbReference type="Pfam" id="PF00106">
    <property type="entry name" value="adh_short"/>
    <property type="match status" value="1"/>
</dbReference>
<dbReference type="PANTHER" id="PTHR43157">
    <property type="entry name" value="PHOSPHATIDYLINOSITOL-GLYCAN BIOSYNTHESIS CLASS F PROTEIN-RELATED"/>
    <property type="match status" value="1"/>
</dbReference>
<accession>A0A9P4UAV1</accession>
<name>A0A9P4UAV1_9PLEO</name>
<keyword evidence="1" id="KW-0560">Oxidoreductase</keyword>
<organism evidence="2 3">
    <name type="scientific">Karstenula rhodostoma CBS 690.94</name>
    <dbReference type="NCBI Taxonomy" id="1392251"/>
    <lineage>
        <taxon>Eukaryota</taxon>
        <taxon>Fungi</taxon>
        <taxon>Dikarya</taxon>
        <taxon>Ascomycota</taxon>
        <taxon>Pezizomycotina</taxon>
        <taxon>Dothideomycetes</taxon>
        <taxon>Pleosporomycetidae</taxon>
        <taxon>Pleosporales</taxon>
        <taxon>Massarineae</taxon>
        <taxon>Didymosphaeriaceae</taxon>
        <taxon>Karstenula</taxon>
    </lineage>
</organism>
<comment type="caution">
    <text evidence="2">The sequence shown here is derived from an EMBL/GenBank/DDBJ whole genome shotgun (WGS) entry which is preliminary data.</text>
</comment>
<dbReference type="PRINTS" id="PR00081">
    <property type="entry name" value="GDHRDH"/>
</dbReference>
<keyword evidence="3" id="KW-1185">Reference proteome</keyword>